<evidence type="ECO:0008006" key="3">
    <source>
        <dbReference type="Google" id="ProtNLM"/>
    </source>
</evidence>
<dbReference type="RefSeq" id="WP_344702260.1">
    <property type="nucleotide sequence ID" value="NZ_BAABCK010000021.1"/>
</dbReference>
<comment type="caution">
    <text evidence="1">The sequence shown here is derived from an EMBL/GenBank/DDBJ whole genome shotgun (WGS) entry which is preliminary data.</text>
</comment>
<name>A0ABP7EQK7_9STAP</name>
<evidence type="ECO:0000313" key="1">
    <source>
        <dbReference type="EMBL" id="GAA3722901.1"/>
    </source>
</evidence>
<reference evidence="2" key="1">
    <citation type="journal article" date="2019" name="Int. J. Syst. Evol. Microbiol.">
        <title>The Global Catalogue of Microorganisms (GCM) 10K type strain sequencing project: providing services to taxonomists for standard genome sequencing and annotation.</title>
        <authorList>
            <consortium name="The Broad Institute Genomics Platform"/>
            <consortium name="The Broad Institute Genome Sequencing Center for Infectious Disease"/>
            <person name="Wu L."/>
            <person name="Ma J."/>
        </authorList>
    </citation>
    <scope>NUCLEOTIDE SEQUENCE [LARGE SCALE GENOMIC DNA]</scope>
    <source>
        <strain evidence="2">JCM 16981</strain>
    </source>
</reference>
<proteinExistence type="predicted"/>
<gene>
    <name evidence="1" type="ORF">GCM10022378_11180</name>
</gene>
<protein>
    <recommendedName>
        <fullName evidence="3">DUF2642 domain-containing protein</fullName>
    </recommendedName>
</protein>
<sequence>MNYSAEIQSVLDSNRGVHAYVNGKPLRIKEVINETDDTLLILGNQSRFLINKDRIDYLKLDEPKSGDMPSLKH</sequence>
<evidence type="ECO:0000313" key="2">
    <source>
        <dbReference type="Proteomes" id="UP001500920"/>
    </source>
</evidence>
<keyword evidence="2" id="KW-1185">Reference proteome</keyword>
<organism evidence="1 2">
    <name type="scientific">Salinicoccus jeotgali</name>
    <dbReference type="NCBI Taxonomy" id="381634"/>
    <lineage>
        <taxon>Bacteria</taxon>
        <taxon>Bacillati</taxon>
        <taxon>Bacillota</taxon>
        <taxon>Bacilli</taxon>
        <taxon>Bacillales</taxon>
        <taxon>Staphylococcaceae</taxon>
        <taxon>Salinicoccus</taxon>
    </lineage>
</organism>
<dbReference type="Proteomes" id="UP001500920">
    <property type="component" value="Unassembled WGS sequence"/>
</dbReference>
<accession>A0ABP7EQK7</accession>
<dbReference type="EMBL" id="BAABCK010000021">
    <property type="protein sequence ID" value="GAA3722901.1"/>
    <property type="molecule type" value="Genomic_DNA"/>
</dbReference>